<evidence type="ECO:0000256" key="5">
    <source>
        <dbReference type="ARBA" id="ARBA00022692"/>
    </source>
</evidence>
<dbReference type="PROSITE" id="PS50928">
    <property type="entry name" value="ABC_TM1"/>
    <property type="match status" value="1"/>
</dbReference>
<dbReference type="Proteomes" id="UP000011602">
    <property type="component" value="Unassembled WGS sequence"/>
</dbReference>
<proteinExistence type="inferred from homology"/>
<dbReference type="STRING" id="1227499.C493_20369"/>
<dbReference type="RefSeq" id="WP_007261326.1">
    <property type="nucleotide sequence ID" value="NZ_AOHZ01000095.1"/>
</dbReference>
<dbReference type="CDD" id="cd06261">
    <property type="entry name" value="TM_PBP2"/>
    <property type="match status" value="1"/>
</dbReference>
<name>L9WJD0_9EURY</name>
<evidence type="ECO:0000256" key="3">
    <source>
        <dbReference type="ARBA" id="ARBA00022448"/>
    </source>
</evidence>
<feature type="transmembrane region" description="Helical" evidence="8">
    <location>
        <begin position="29"/>
        <end position="50"/>
    </location>
</feature>
<feature type="domain" description="ABC transmembrane type-1" evidence="9">
    <location>
        <begin position="95"/>
        <end position="302"/>
    </location>
</feature>
<comment type="caution">
    <text evidence="10">The sequence shown here is derived from an EMBL/GenBank/DDBJ whole genome shotgun (WGS) entry which is preliminary data.</text>
</comment>
<comment type="caution">
    <text evidence="8">Lacks conserved residue(s) required for the propagation of feature annotation.</text>
</comment>
<keyword evidence="7 8" id="KW-0472">Membrane</keyword>
<dbReference type="PANTHER" id="PTHR43470:SF5">
    <property type="entry name" value="PHOSPHATE TRANSPORT SYSTEM PERMEASE PROTEIN PSTA"/>
    <property type="match status" value="1"/>
</dbReference>
<reference evidence="10 11" key="1">
    <citation type="journal article" date="2014" name="PLoS Genet.">
        <title>Phylogenetically driven sequencing of extremely halophilic archaea reveals strategies for static and dynamic osmo-response.</title>
        <authorList>
            <person name="Becker E.A."/>
            <person name="Seitzer P.M."/>
            <person name="Tritt A."/>
            <person name="Larsen D."/>
            <person name="Krusor M."/>
            <person name="Yao A.I."/>
            <person name="Wu D."/>
            <person name="Madern D."/>
            <person name="Eisen J.A."/>
            <person name="Darling A.E."/>
            <person name="Facciotti M.T."/>
        </authorList>
    </citation>
    <scope>NUCLEOTIDE SEQUENCE [LARGE SCALE GENOMIC DNA]</scope>
    <source>
        <strain evidence="10 11">JCM 12255</strain>
    </source>
</reference>
<feature type="transmembrane region" description="Helical" evidence="8">
    <location>
        <begin position="91"/>
        <end position="120"/>
    </location>
</feature>
<evidence type="ECO:0000259" key="9">
    <source>
        <dbReference type="PROSITE" id="PS50928"/>
    </source>
</evidence>
<feature type="transmembrane region" description="Helical" evidence="8">
    <location>
        <begin position="166"/>
        <end position="183"/>
    </location>
</feature>
<comment type="similarity">
    <text evidence="2 8">Belongs to the binding-protein-dependent transport system permease family. CysTW subfamily.</text>
</comment>
<dbReference type="eggNOG" id="arCOG00168">
    <property type="taxonomic scope" value="Archaea"/>
</dbReference>
<evidence type="ECO:0000256" key="8">
    <source>
        <dbReference type="RuleBase" id="RU363043"/>
    </source>
</evidence>
<keyword evidence="3" id="KW-0813">Transport</keyword>
<accession>L9WJD0</accession>
<feature type="transmembrane region" description="Helical" evidence="8">
    <location>
        <begin position="284"/>
        <end position="306"/>
    </location>
</feature>
<protein>
    <recommendedName>
        <fullName evidence="8">Phosphate transport system permease protein PstA</fullName>
    </recommendedName>
</protein>
<dbReference type="AlphaFoldDB" id="L9WJD0"/>
<evidence type="ECO:0000256" key="1">
    <source>
        <dbReference type="ARBA" id="ARBA00004651"/>
    </source>
</evidence>
<evidence type="ECO:0000313" key="10">
    <source>
        <dbReference type="EMBL" id="ELY49544.1"/>
    </source>
</evidence>
<evidence type="ECO:0000256" key="2">
    <source>
        <dbReference type="ARBA" id="ARBA00007069"/>
    </source>
</evidence>
<comment type="subcellular location">
    <subcellularLocation>
        <location evidence="1 8">Cell membrane</location>
        <topology evidence="1 8">Multi-pass membrane protein</topology>
    </subcellularLocation>
</comment>
<evidence type="ECO:0000256" key="4">
    <source>
        <dbReference type="ARBA" id="ARBA00022475"/>
    </source>
</evidence>
<sequence length="314" mass="33465">MSTPESGTEEDAFAVNDPSIRRMRRYGRIFLGLCMVAALVGIVALIALLYDVVSEAWGWVTWEFITHPPSMIVDHYNPSNYGDLPTGPGGIYPALVGSIYLIVFTAIFTLVLGVGAAIYLEEYAGDNRLTQLIEANIANLAGVPSIVYGLLGLALFVRAIGAGSSLIAGALTLTLLILPIVIVQTQEALRAVPDSMRQASYGAGATKWQTIRSVVLPEAIPGIMTGIILSLSRAIGETAPIIMVGAATSMFGPPNLTDPTGSFAAMPMQIFEWAKAPEAEFQHVAAAGIVVLLTVLLLMNAVAIYIRNKYDRRG</sequence>
<gene>
    <name evidence="10" type="ORF">C493_20369</name>
</gene>
<dbReference type="Gene3D" id="1.10.3720.10">
    <property type="entry name" value="MetI-like"/>
    <property type="match status" value="1"/>
</dbReference>
<organism evidence="10 11">
    <name type="scientific">Natronolimnohabitans innermongolicus JCM 12255</name>
    <dbReference type="NCBI Taxonomy" id="1227499"/>
    <lineage>
        <taxon>Archaea</taxon>
        <taxon>Methanobacteriati</taxon>
        <taxon>Methanobacteriota</taxon>
        <taxon>Stenosarchaea group</taxon>
        <taxon>Halobacteria</taxon>
        <taxon>Halobacteriales</taxon>
        <taxon>Natrialbaceae</taxon>
        <taxon>Natronolimnohabitans</taxon>
    </lineage>
</organism>
<dbReference type="Pfam" id="PF00528">
    <property type="entry name" value="BPD_transp_1"/>
    <property type="match status" value="1"/>
</dbReference>
<keyword evidence="5 8" id="KW-0812">Transmembrane</keyword>
<keyword evidence="11" id="KW-1185">Reference proteome</keyword>
<dbReference type="InterPro" id="IPR035906">
    <property type="entry name" value="MetI-like_sf"/>
</dbReference>
<dbReference type="OrthoDB" id="11402at2157"/>
<dbReference type="GO" id="GO:0005886">
    <property type="term" value="C:plasma membrane"/>
    <property type="evidence" value="ECO:0007669"/>
    <property type="project" value="UniProtKB-SubCell"/>
</dbReference>
<dbReference type="InterPro" id="IPR005672">
    <property type="entry name" value="Phosphate_PstA"/>
</dbReference>
<dbReference type="InterPro" id="IPR000515">
    <property type="entry name" value="MetI-like"/>
</dbReference>
<dbReference type="PATRIC" id="fig|1227499.3.peg.4185"/>
<keyword evidence="4 8" id="KW-1003">Cell membrane</keyword>
<evidence type="ECO:0000256" key="7">
    <source>
        <dbReference type="ARBA" id="ARBA00023136"/>
    </source>
</evidence>
<dbReference type="PANTHER" id="PTHR43470">
    <property type="entry name" value="PHOSPHATE TRANSPORT SYSTEM PERMEASE PROTEIN PSTA-RELATED"/>
    <property type="match status" value="1"/>
</dbReference>
<evidence type="ECO:0000256" key="6">
    <source>
        <dbReference type="ARBA" id="ARBA00022989"/>
    </source>
</evidence>
<dbReference type="EMBL" id="AOHZ01000095">
    <property type="protein sequence ID" value="ELY49544.1"/>
    <property type="molecule type" value="Genomic_DNA"/>
</dbReference>
<dbReference type="SUPFAM" id="SSF161098">
    <property type="entry name" value="MetI-like"/>
    <property type="match status" value="1"/>
</dbReference>
<feature type="transmembrane region" description="Helical" evidence="8">
    <location>
        <begin position="140"/>
        <end position="160"/>
    </location>
</feature>
<dbReference type="NCBIfam" id="TIGR00974">
    <property type="entry name" value="3a0107s02c"/>
    <property type="match status" value="1"/>
</dbReference>
<dbReference type="GO" id="GO:0035435">
    <property type="term" value="P:phosphate ion transmembrane transport"/>
    <property type="evidence" value="ECO:0007669"/>
    <property type="project" value="InterPro"/>
</dbReference>
<keyword evidence="6 8" id="KW-1133">Transmembrane helix</keyword>
<evidence type="ECO:0000313" key="11">
    <source>
        <dbReference type="Proteomes" id="UP000011602"/>
    </source>
</evidence>
<dbReference type="GO" id="GO:0005315">
    <property type="term" value="F:phosphate transmembrane transporter activity"/>
    <property type="evidence" value="ECO:0007669"/>
    <property type="project" value="InterPro"/>
</dbReference>